<dbReference type="Proteomes" id="UP000075680">
    <property type="component" value="Unassembled WGS sequence"/>
</dbReference>
<accession>A0A150HLQ2</accession>
<gene>
    <name evidence="1" type="ORF">AVENLUH5627_02675</name>
</gene>
<sequence length="72" mass="8461">MFHSVNDGKGNRRVYVNGNLINRVLWANEDQGLVCYMPHSHLTKKDRRKGEIYTRLLRGEVRVEFKNETTKA</sequence>
<evidence type="ECO:0000313" key="2">
    <source>
        <dbReference type="Proteomes" id="UP000075680"/>
    </source>
</evidence>
<proteinExistence type="predicted"/>
<dbReference type="PATRIC" id="fig|52133.18.peg.2748"/>
<organism evidence="1 2">
    <name type="scientific">Acinetobacter venetianus</name>
    <dbReference type="NCBI Taxonomy" id="52133"/>
    <lineage>
        <taxon>Bacteria</taxon>
        <taxon>Pseudomonadati</taxon>
        <taxon>Pseudomonadota</taxon>
        <taxon>Gammaproteobacteria</taxon>
        <taxon>Moraxellales</taxon>
        <taxon>Moraxellaceae</taxon>
        <taxon>Acinetobacter</taxon>
    </lineage>
</organism>
<evidence type="ECO:0000313" key="1">
    <source>
        <dbReference type="EMBL" id="KXZ65945.1"/>
    </source>
</evidence>
<comment type="caution">
    <text evidence="1">The sequence shown here is derived from an EMBL/GenBank/DDBJ whole genome shotgun (WGS) entry which is preliminary data.</text>
</comment>
<name>A0A150HLQ2_9GAMM</name>
<reference evidence="1 2" key="1">
    <citation type="journal article" date="2016" name="Sci. Rep.">
        <title>Genomic and phenotypic characterization of the species Acinetobacter venetianus.</title>
        <authorList>
            <person name="Fondi M."/>
            <person name="Maida I."/>
            <person name="Perrin E."/>
            <person name="Orlandini V."/>
            <person name="La Torre L."/>
            <person name="Bosi E."/>
            <person name="Negroni A."/>
            <person name="Zanaroli G."/>
            <person name="Fava F."/>
            <person name="Decorosi F."/>
            <person name="Giovannetti L."/>
            <person name="Viti C."/>
            <person name="Vaneechoutte M."/>
            <person name="Dijkshoorn L."/>
            <person name="Fani R."/>
        </authorList>
    </citation>
    <scope>NUCLEOTIDE SEQUENCE [LARGE SCALE GENOMIC DNA]</scope>
    <source>
        <strain evidence="1 2">LUH5627</strain>
    </source>
</reference>
<protein>
    <submittedName>
        <fullName evidence="1">Uncharacterized protein</fullName>
    </submittedName>
</protein>
<dbReference type="AlphaFoldDB" id="A0A150HLQ2"/>
<dbReference type="EMBL" id="JRUE01000212">
    <property type="protein sequence ID" value="KXZ65945.1"/>
    <property type="molecule type" value="Genomic_DNA"/>
</dbReference>